<dbReference type="Gene3D" id="1.25.40.390">
    <property type="match status" value="1"/>
</dbReference>
<dbReference type="Pfam" id="PF07980">
    <property type="entry name" value="SusD_RagB"/>
    <property type="match status" value="1"/>
</dbReference>
<comment type="caution">
    <text evidence="9">The sequence shown here is derived from an EMBL/GenBank/DDBJ whole genome shotgun (WGS) entry which is preliminary data.</text>
</comment>
<keyword evidence="3 6" id="KW-0732">Signal</keyword>
<reference evidence="9 10" key="1">
    <citation type="submission" date="2019-02" db="EMBL/GenBank/DDBJ databases">
        <authorList>
            <person name="Li Y."/>
        </authorList>
    </citation>
    <scope>NUCLEOTIDE SEQUENCE [LARGE SCALE GENOMIC DNA]</scope>
    <source>
        <strain evidence="9 10">30C10-4-7</strain>
    </source>
</reference>
<comment type="similarity">
    <text evidence="2">Belongs to the SusD family.</text>
</comment>
<name>A0A4Q6XR09_9SPHI</name>
<organism evidence="9 10">
    <name type="scientific">Sphingobacterium corticibacterium</name>
    <dbReference type="NCBI Taxonomy" id="2484746"/>
    <lineage>
        <taxon>Bacteria</taxon>
        <taxon>Pseudomonadati</taxon>
        <taxon>Bacteroidota</taxon>
        <taxon>Sphingobacteriia</taxon>
        <taxon>Sphingobacteriales</taxon>
        <taxon>Sphingobacteriaceae</taxon>
        <taxon>Sphingobacterium</taxon>
    </lineage>
</organism>
<dbReference type="EMBL" id="SGIT01000002">
    <property type="protein sequence ID" value="RZF59892.1"/>
    <property type="molecule type" value="Genomic_DNA"/>
</dbReference>
<dbReference type="InterPro" id="IPR012944">
    <property type="entry name" value="SusD_RagB_dom"/>
</dbReference>
<evidence type="ECO:0000256" key="3">
    <source>
        <dbReference type="ARBA" id="ARBA00022729"/>
    </source>
</evidence>
<evidence type="ECO:0000256" key="4">
    <source>
        <dbReference type="ARBA" id="ARBA00023136"/>
    </source>
</evidence>
<comment type="subcellular location">
    <subcellularLocation>
        <location evidence="1">Cell outer membrane</location>
    </subcellularLocation>
</comment>
<proteinExistence type="inferred from homology"/>
<dbReference type="Pfam" id="PF14322">
    <property type="entry name" value="SusD-like_3"/>
    <property type="match status" value="1"/>
</dbReference>
<evidence type="ECO:0000259" key="7">
    <source>
        <dbReference type="Pfam" id="PF07980"/>
    </source>
</evidence>
<accession>A0A4Q6XR09</accession>
<evidence type="ECO:0000256" key="5">
    <source>
        <dbReference type="ARBA" id="ARBA00023237"/>
    </source>
</evidence>
<dbReference type="Proteomes" id="UP000292855">
    <property type="component" value="Unassembled WGS sequence"/>
</dbReference>
<sequence>MKFINKYKNKASCALVTALLLSSCSLEEYNPSGFTIESVATSSVQGYRNLVNNIYFGMERRLYGYNQWMMFTEGGTDLWTYQKNGISWSQFFKYGAGANIAPNTGNDVWNVCYDGIGSCNLAIRYADVAPFNSNEERNAVVAEAHFMRAMYYYNLVEQFGGVTVTTEPVTDVDTRPERTAPLAVYENVIIPDLEFAVAWLPVDNGITKPSKKSALGLLARAYLQTVQYDNAKGYAGKALETAKKLIDDCEAGGGIYNTYLYPTFQEVFAEANNQNNKEALWAHRFVIGGVSNNAWNMNMNNELFYCVVTDFGAIQQAGTTYTTWGGRSGGQFMPTNHLLQLFVQDDGTLDPRYHQSFQTNWDTNRDNFSWSEANLNTFDRSNNVQEGSQLVRGDRAIEFVHTNEEDYADRIATKLDQNYLVVDLEDVYDVNNGTVKMQYARKNRPSSDGNAVVNPFFSFYPSLSKHNSSNYYENNPASNRYGNLNATFMMRMSEVYLIAAESDIYVNGGANATGYINKIRTRAGARPLSGTATVDDVLNERAIELCGEYVRFYDLKRTKKLSKSNLMATNPDVGTYFMDGVHEVRPIPTNFLNTIQDGGVYYQNNGY</sequence>
<dbReference type="RefSeq" id="WP_130141810.1">
    <property type="nucleotide sequence ID" value="NZ_SGIT01000002.1"/>
</dbReference>
<dbReference type="OrthoDB" id="5694214at2"/>
<feature type="domain" description="SusD-like N-terminal" evidence="8">
    <location>
        <begin position="48"/>
        <end position="223"/>
    </location>
</feature>
<evidence type="ECO:0000256" key="1">
    <source>
        <dbReference type="ARBA" id="ARBA00004442"/>
    </source>
</evidence>
<dbReference type="InterPro" id="IPR011990">
    <property type="entry name" value="TPR-like_helical_dom_sf"/>
</dbReference>
<keyword evidence="4" id="KW-0472">Membrane</keyword>
<dbReference type="GO" id="GO:0009279">
    <property type="term" value="C:cell outer membrane"/>
    <property type="evidence" value="ECO:0007669"/>
    <property type="project" value="UniProtKB-SubCell"/>
</dbReference>
<evidence type="ECO:0000256" key="6">
    <source>
        <dbReference type="SAM" id="SignalP"/>
    </source>
</evidence>
<keyword evidence="5" id="KW-0998">Cell outer membrane</keyword>
<evidence type="ECO:0000259" key="8">
    <source>
        <dbReference type="Pfam" id="PF14322"/>
    </source>
</evidence>
<evidence type="ECO:0000313" key="10">
    <source>
        <dbReference type="Proteomes" id="UP000292855"/>
    </source>
</evidence>
<protein>
    <submittedName>
        <fullName evidence="9">RagB/SusD family nutrient uptake outer membrane protein</fullName>
    </submittedName>
</protein>
<dbReference type="SUPFAM" id="SSF48452">
    <property type="entry name" value="TPR-like"/>
    <property type="match status" value="1"/>
</dbReference>
<gene>
    <name evidence="9" type="ORF">EWE74_12200</name>
</gene>
<feature type="signal peptide" evidence="6">
    <location>
        <begin position="1"/>
        <end position="28"/>
    </location>
</feature>
<evidence type="ECO:0000313" key="9">
    <source>
        <dbReference type="EMBL" id="RZF59892.1"/>
    </source>
</evidence>
<keyword evidence="10" id="KW-1185">Reference proteome</keyword>
<evidence type="ECO:0000256" key="2">
    <source>
        <dbReference type="ARBA" id="ARBA00006275"/>
    </source>
</evidence>
<dbReference type="AlphaFoldDB" id="A0A4Q6XR09"/>
<feature type="domain" description="RagB/SusD" evidence="7">
    <location>
        <begin position="277"/>
        <end position="607"/>
    </location>
</feature>
<dbReference type="PROSITE" id="PS51257">
    <property type="entry name" value="PROKAR_LIPOPROTEIN"/>
    <property type="match status" value="1"/>
</dbReference>
<dbReference type="InterPro" id="IPR033985">
    <property type="entry name" value="SusD-like_N"/>
</dbReference>
<feature type="chain" id="PRO_5020653260" evidence="6">
    <location>
        <begin position="29"/>
        <end position="607"/>
    </location>
</feature>